<dbReference type="Pfam" id="PF02179">
    <property type="entry name" value="BAG"/>
    <property type="match status" value="1"/>
</dbReference>
<dbReference type="GO" id="GO:0005737">
    <property type="term" value="C:cytoplasm"/>
    <property type="evidence" value="ECO:0007669"/>
    <property type="project" value="TreeGrafter"/>
</dbReference>
<protein>
    <recommendedName>
        <fullName evidence="8">BAG family molecular chaperone regulator 4</fullName>
    </recommendedName>
</protein>
<dbReference type="InterPro" id="IPR036533">
    <property type="entry name" value="BAG_dom_sf"/>
</dbReference>
<organism evidence="6 7">
    <name type="scientific">Trapa incisa</name>
    <dbReference type="NCBI Taxonomy" id="236973"/>
    <lineage>
        <taxon>Eukaryota</taxon>
        <taxon>Viridiplantae</taxon>
        <taxon>Streptophyta</taxon>
        <taxon>Embryophyta</taxon>
        <taxon>Tracheophyta</taxon>
        <taxon>Spermatophyta</taxon>
        <taxon>Magnoliopsida</taxon>
        <taxon>eudicotyledons</taxon>
        <taxon>Gunneridae</taxon>
        <taxon>Pentapetalae</taxon>
        <taxon>rosids</taxon>
        <taxon>malvids</taxon>
        <taxon>Myrtales</taxon>
        <taxon>Lythraceae</taxon>
        <taxon>Trapa</taxon>
    </lineage>
</organism>
<dbReference type="InterPro" id="IPR003103">
    <property type="entry name" value="BAG_domain"/>
</dbReference>
<comment type="caution">
    <text evidence="6">The sequence shown here is derived from an EMBL/GenBank/DDBJ whole genome shotgun (WGS) entry which is preliminary data.</text>
</comment>
<keyword evidence="2" id="KW-0175">Coiled coil</keyword>
<feature type="domain" description="BAG" evidence="5">
    <location>
        <begin position="140"/>
        <end position="221"/>
    </location>
</feature>
<name>A0AAN7KPN5_9MYRT</name>
<feature type="domain" description="Ubiquitin-like" evidence="4">
    <location>
        <begin position="50"/>
        <end position="118"/>
    </location>
</feature>
<evidence type="ECO:0000259" key="5">
    <source>
        <dbReference type="PROSITE" id="PS51035"/>
    </source>
</evidence>
<feature type="coiled-coil region" evidence="2">
    <location>
        <begin position="117"/>
        <end position="164"/>
    </location>
</feature>
<evidence type="ECO:0000259" key="4">
    <source>
        <dbReference type="PROSITE" id="PS50053"/>
    </source>
</evidence>
<sequence>MMKSSHHQHGQGEAARGTAWNQLDWEMRPSGMLVQRREDGAEGGGPGPMIRINVSYGSSHYEIFLPSSSSFGEMKNMLAQKCSLEPKDQRLFFRGKEKDDDENLQVAGLKDNSKMLLLECQASKERKLEQLKKAEEISKACEAVARVKVEVDKLSERVAALEVSVHERKKVSDKEFEISTELLMRLLLKLDGIEAEGEARLQRKAEVRRVQGFVDTLDSLKAQNSNPFSNRSNAASITTNWETFEAGVGSLSAPPSASSASKVTKDWKQFE</sequence>
<evidence type="ECO:0000313" key="7">
    <source>
        <dbReference type="Proteomes" id="UP001345219"/>
    </source>
</evidence>
<dbReference type="Proteomes" id="UP001345219">
    <property type="component" value="Chromosome 7"/>
</dbReference>
<dbReference type="InterPro" id="IPR029071">
    <property type="entry name" value="Ubiquitin-like_domsf"/>
</dbReference>
<dbReference type="Gene3D" id="1.20.58.120">
    <property type="entry name" value="BAG domain"/>
    <property type="match status" value="1"/>
</dbReference>
<gene>
    <name evidence="6" type="ORF">SAY87_008374</name>
</gene>
<evidence type="ECO:0000313" key="6">
    <source>
        <dbReference type="EMBL" id="KAK4766732.1"/>
    </source>
</evidence>
<dbReference type="Gene3D" id="3.10.20.90">
    <property type="entry name" value="Phosphatidylinositol 3-kinase Catalytic Subunit, Chain A, domain 1"/>
    <property type="match status" value="1"/>
</dbReference>
<evidence type="ECO:0000256" key="3">
    <source>
        <dbReference type="SAM" id="MobiDB-lite"/>
    </source>
</evidence>
<dbReference type="InterPro" id="IPR000626">
    <property type="entry name" value="Ubiquitin-like_dom"/>
</dbReference>
<dbReference type="PANTHER" id="PTHR12329:SF40">
    <property type="entry name" value="BAG FAMILY MOLECULAR CHAPERONE REGULATOR 4"/>
    <property type="match status" value="1"/>
</dbReference>
<keyword evidence="1" id="KW-0143">Chaperone</keyword>
<accession>A0AAN7KPN5</accession>
<dbReference type="PROSITE" id="PS51035">
    <property type="entry name" value="BAG"/>
    <property type="match status" value="1"/>
</dbReference>
<dbReference type="SUPFAM" id="SSF54236">
    <property type="entry name" value="Ubiquitin-like"/>
    <property type="match status" value="1"/>
</dbReference>
<dbReference type="PANTHER" id="PTHR12329">
    <property type="entry name" value="BCL2-ASSOCIATED ATHANOGENE"/>
    <property type="match status" value="1"/>
</dbReference>
<reference evidence="6 7" key="1">
    <citation type="journal article" date="2023" name="Hortic Res">
        <title>Pangenome of water caltrop reveals structural variations and asymmetric subgenome divergence after allopolyploidization.</title>
        <authorList>
            <person name="Zhang X."/>
            <person name="Chen Y."/>
            <person name="Wang L."/>
            <person name="Yuan Y."/>
            <person name="Fang M."/>
            <person name="Shi L."/>
            <person name="Lu R."/>
            <person name="Comes H.P."/>
            <person name="Ma Y."/>
            <person name="Chen Y."/>
            <person name="Huang G."/>
            <person name="Zhou Y."/>
            <person name="Zheng Z."/>
            <person name="Qiu Y."/>
        </authorList>
    </citation>
    <scope>NUCLEOTIDE SEQUENCE [LARGE SCALE GENOMIC DNA]</scope>
    <source>
        <tissue evidence="6">Roots</tissue>
    </source>
</reference>
<dbReference type="GO" id="GO:0051087">
    <property type="term" value="F:protein-folding chaperone binding"/>
    <property type="evidence" value="ECO:0007669"/>
    <property type="project" value="InterPro"/>
</dbReference>
<evidence type="ECO:0008006" key="8">
    <source>
        <dbReference type="Google" id="ProtNLM"/>
    </source>
</evidence>
<keyword evidence="7" id="KW-1185">Reference proteome</keyword>
<dbReference type="EMBL" id="JAXIOK010000007">
    <property type="protein sequence ID" value="KAK4766732.1"/>
    <property type="molecule type" value="Genomic_DNA"/>
</dbReference>
<feature type="region of interest" description="Disordered" evidence="3">
    <location>
        <begin position="250"/>
        <end position="271"/>
    </location>
</feature>
<feature type="region of interest" description="Disordered" evidence="3">
    <location>
        <begin position="1"/>
        <end position="21"/>
    </location>
</feature>
<evidence type="ECO:0000256" key="1">
    <source>
        <dbReference type="ARBA" id="ARBA00023186"/>
    </source>
</evidence>
<dbReference type="AlphaFoldDB" id="A0AAN7KPN5"/>
<dbReference type="GO" id="GO:0000774">
    <property type="term" value="F:adenyl-nucleotide exchange factor activity"/>
    <property type="evidence" value="ECO:0007669"/>
    <property type="project" value="TreeGrafter"/>
</dbReference>
<dbReference type="GO" id="GO:0050821">
    <property type="term" value="P:protein stabilization"/>
    <property type="evidence" value="ECO:0007669"/>
    <property type="project" value="TreeGrafter"/>
</dbReference>
<evidence type="ECO:0000256" key="2">
    <source>
        <dbReference type="SAM" id="Coils"/>
    </source>
</evidence>
<dbReference type="SUPFAM" id="SSF63491">
    <property type="entry name" value="BAG domain"/>
    <property type="match status" value="1"/>
</dbReference>
<dbReference type="PROSITE" id="PS50053">
    <property type="entry name" value="UBIQUITIN_2"/>
    <property type="match status" value="1"/>
</dbReference>
<dbReference type="SMART" id="SM00264">
    <property type="entry name" value="BAG"/>
    <property type="match status" value="1"/>
</dbReference>
<dbReference type="Pfam" id="PF00240">
    <property type="entry name" value="ubiquitin"/>
    <property type="match status" value="1"/>
</dbReference>
<dbReference type="InterPro" id="IPR039773">
    <property type="entry name" value="BAG_chaperone_regulator"/>
</dbReference>
<proteinExistence type="predicted"/>
<feature type="compositionally biased region" description="Low complexity" evidence="3">
    <location>
        <begin position="250"/>
        <end position="261"/>
    </location>
</feature>